<dbReference type="PANTHER" id="PTHR34986:SF1">
    <property type="entry name" value="PROTEIN YIAL"/>
    <property type="match status" value="1"/>
</dbReference>
<dbReference type="InterPro" id="IPR037012">
    <property type="entry name" value="NanQ/TabA/YiaL_sf"/>
</dbReference>
<evidence type="ECO:0000313" key="2">
    <source>
        <dbReference type="Proteomes" id="UP001549122"/>
    </source>
</evidence>
<dbReference type="InterPro" id="IPR004375">
    <property type="entry name" value="NanQ/TabA/YiaL"/>
</dbReference>
<accession>A0ABV2FK34</accession>
<dbReference type="Pfam" id="PF04074">
    <property type="entry name" value="DUF386"/>
    <property type="match status" value="1"/>
</dbReference>
<gene>
    <name evidence="1" type="ORF">ABID29_002058</name>
</gene>
<reference evidence="1 2" key="1">
    <citation type="submission" date="2024-06" db="EMBL/GenBank/DDBJ databases">
        <title>Genomic Encyclopedia of Type Strains, Phase IV (KMG-IV): sequencing the most valuable type-strain genomes for metagenomic binning, comparative biology and taxonomic classification.</title>
        <authorList>
            <person name="Goeker M."/>
        </authorList>
    </citation>
    <scope>NUCLEOTIDE SEQUENCE [LARGE SCALE GENOMIC DNA]</scope>
    <source>
        <strain evidence="1 2">DSM 28303</strain>
    </source>
</reference>
<organism evidence="1 2">
    <name type="scientific">Streptococcus rupicaprae</name>
    <dbReference type="NCBI Taxonomy" id="759619"/>
    <lineage>
        <taxon>Bacteria</taxon>
        <taxon>Bacillati</taxon>
        <taxon>Bacillota</taxon>
        <taxon>Bacilli</taxon>
        <taxon>Lactobacillales</taxon>
        <taxon>Streptococcaceae</taxon>
        <taxon>Streptococcus</taxon>
    </lineage>
</organism>
<dbReference type="Proteomes" id="UP001549122">
    <property type="component" value="Unassembled WGS sequence"/>
</dbReference>
<dbReference type="NCBIfam" id="TIGR00022">
    <property type="entry name" value="YhcH/YjgK/YiaL family protein"/>
    <property type="match status" value="1"/>
</dbReference>
<proteinExistence type="predicted"/>
<evidence type="ECO:0000313" key="1">
    <source>
        <dbReference type="EMBL" id="MET3558930.1"/>
    </source>
</evidence>
<dbReference type="PANTHER" id="PTHR34986">
    <property type="entry name" value="EVOLVED BETA-GALACTOSIDASE SUBUNIT BETA"/>
    <property type="match status" value="1"/>
</dbReference>
<name>A0ABV2FK34_9STRE</name>
<dbReference type="RefSeq" id="WP_354366039.1">
    <property type="nucleotide sequence ID" value="NZ_JBEPLO010000027.1"/>
</dbReference>
<comment type="caution">
    <text evidence="1">The sequence shown here is derived from an EMBL/GenBank/DDBJ whole genome shotgun (WGS) entry which is preliminary data.</text>
</comment>
<dbReference type="EMBL" id="JBEPLO010000027">
    <property type="protein sequence ID" value="MET3558930.1"/>
    <property type="molecule type" value="Genomic_DNA"/>
</dbReference>
<keyword evidence="2" id="KW-1185">Reference proteome</keyword>
<dbReference type="Gene3D" id="2.60.120.370">
    <property type="entry name" value="YhcH/YjgK/YiaL"/>
    <property type="match status" value="1"/>
</dbReference>
<sequence>MIYDHIEDLGTYKGLHPNLDQALSFLESEDLESLAAGRHDIAGDLAFALIQDNQLNQSESPEFEYHHRYLDLHVLVDGKETIIYGFGDRQSTKDYDEELDFGLETCERQLKLTIDKQHFAIFFPGEAHQPNGHAGFGDDVKKCVVKVLID</sequence>
<protein>
    <submittedName>
        <fullName evidence="1">YhcH/YjgK/YiaL family protein</fullName>
    </submittedName>
</protein>
<dbReference type="SUPFAM" id="SSF51197">
    <property type="entry name" value="Clavaminate synthase-like"/>
    <property type="match status" value="1"/>
</dbReference>